<dbReference type="Pfam" id="PF13593">
    <property type="entry name" value="SBF_like"/>
    <property type="match status" value="1"/>
</dbReference>
<proteinExistence type="predicted"/>
<evidence type="ECO:0000313" key="2">
    <source>
        <dbReference type="EMBL" id="TGK10103.1"/>
    </source>
</evidence>
<name>A0A4R9GEB0_9LEPT</name>
<dbReference type="PANTHER" id="PTHR10361:SF28">
    <property type="entry name" value="P3 PROTEIN-RELATED"/>
    <property type="match status" value="1"/>
</dbReference>
<feature type="transmembrane region" description="Helical" evidence="1">
    <location>
        <begin position="55"/>
        <end position="74"/>
    </location>
</feature>
<dbReference type="OrthoDB" id="185500at2"/>
<dbReference type="Gene3D" id="1.20.1530.20">
    <property type="match status" value="1"/>
</dbReference>
<keyword evidence="1" id="KW-0812">Transmembrane</keyword>
<dbReference type="InterPro" id="IPR004710">
    <property type="entry name" value="Bilac:Na_transpt"/>
</dbReference>
<reference evidence="2" key="1">
    <citation type="journal article" date="2019" name="PLoS Negl. Trop. Dis.">
        <title>Revisiting the worldwide diversity of Leptospira species in the environment.</title>
        <authorList>
            <person name="Vincent A.T."/>
            <person name="Schiettekatte O."/>
            <person name="Bourhy P."/>
            <person name="Veyrier F.J."/>
            <person name="Picardeau M."/>
        </authorList>
    </citation>
    <scope>NUCLEOTIDE SEQUENCE [LARGE SCALE GENOMIC DNA]</scope>
    <source>
        <strain evidence="2">SSW15</strain>
    </source>
</reference>
<organism evidence="2 3">
    <name type="scientific">Leptospira fletcheri</name>
    <dbReference type="NCBI Taxonomy" id="2484981"/>
    <lineage>
        <taxon>Bacteria</taxon>
        <taxon>Pseudomonadati</taxon>
        <taxon>Spirochaetota</taxon>
        <taxon>Spirochaetia</taxon>
        <taxon>Leptospirales</taxon>
        <taxon>Leptospiraceae</taxon>
        <taxon>Leptospira</taxon>
    </lineage>
</organism>
<feature type="transmembrane region" description="Helical" evidence="1">
    <location>
        <begin position="86"/>
        <end position="110"/>
    </location>
</feature>
<evidence type="ECO:0000256" key="1">
    <source>
        <dbReference type="SAM" id="Phobius"/>
    </source>
</evidence>
<keyword evidence="3" id="KW-1185">Reference proteome</keyword>
<feature type="transmembrane region" description="Helical" evidence="1">
    <location>
        <begin position="259"/>
        <end position="282"/>
    </location>
</feature>
<comment type="caution">
    <text evidence="2">The sequence shown here is derived from an EMBL/GenBank/DDBJ whole genome shotgun (WGS) entry which is preliminary data.</text>
</comment>
<dbReference type="AlphaFoldDB" id="A0A4R9GEB0"/>
<sequence>MLTFLESFFHFLHRHFFYFIIASYILGGFFPRFGLAIRDTDFGTFRLWGGEGIKVSLSLLLLSLLLFNAGLGIQKSELLNLFRNPRLLLVGLTANLSIPIAFTFVVSYLMVLWHNPDEVQNILVGLALIASMPIAASSTAWAQKSNGNLALSLGLVVFSTVLSPLTTPIGLHSVGFITTGEYSERLHEIAENGIGAFLFLSVLLPTLVGIGLHFLMKRKYIEGAKKPIKDVNLLNLLVLNYSNASVVLPGVFSEPDWDFLVVILIITGGLCAFAFFTGFVLARILKSSGEERSSLVFGLGMNNNGTGLVLASLSLAGYPSVMLPIIFYNLVQHIVAGYVDRKLSPDRF</sequence>
<evidence type="ECO:0000313" key="3">
    <source>
        <dbReference type="Proteomes" id="UP000298458"/>
    </source>
</evidence>
<dbReference type="EMBL" id="RQET01000008">
    <property type="protein sequence ID" value="TGK10103.1"/>
    <property type="molecule type" value="Genomic_DNA"/>
</dbReference>
<keyword evidence="1" id="KW-1133">Transmembrane helix</keyword>
<gene>
    <name evidence="2" type="ORF">EHO60_11680</name>
</gene>
<feature type="transmembrane region" description="Helical" evidence="1">
    <location>
        <begin position="194"/>
        <end position="212"/>
    </location>
</feature>
<feature type="transmembrane region" description="Helical" evidence="1">
    <location>
        <begin position="233"/>
        <end position="253"/>
    </location>
</feature>
<feature type="transmembrane region" description="Helical" evidence="1">
    <location>
        <begin position="122"/>
        <end position="142"/>
    </location>
</feature>
<dbReference type="InterPro" id="IPR038770">
    <property type="entry name" value="Na+/solute_symporter_sf"/>
</dbReference>
<feature type="transmembrane region" description="Helical" evidence="1">
    <location>
        <begin position="149"/>
        <end position="174"/>
    </location>
</feature>
<protein>
    <submittedName>
        <fullName evidence="2">Na+-dependent transporter</fullName>
    </submittedName>
</protein>
<accession>A0A4R9GEB0</accession>
<feature type="transmembrane region" description="Helical" evidence="1">
    <location>
        <begin position="16"/>
        <end position="35"/>
    </location>
</feature>
<dbReference type="PANTHER" id="PTHR10361">
    <property type="entry name" value="SODIUM-BILE ACID COTRANSPORTER"/>
    <property type="match status" value="1"/>
</dbReference>
<dbReference type="InterPro" id="IPR016833">
    <property type="entry name" value="Put_Na-Bile_cotransptr"/>
</dbReference>
<keyword evidence="1" id="KW-0472">Membrane</keyword>
<dbReference type="Proteomes" id="UP000298458">
    <property type="component" value="Unassembled WGS sequence"/>
</dbReference>